<dbReference type="Proteomes" id="UP000585474">
    <property type="component" value="Unassembled WGS sequence"/>
</dbReference>
<evidence type="ECO:0000313" key="5">
    <source>
        <dbReference type="EMBL" id="GFZ00104.1"/>
    </source>
</evidence>
<dbReference type="Gene3D" id="3.40.50.970">
    <property type="match status" value="1"/>
</dbReference>
<evidence type="ECO:0000256" key="2">
    <source>
        <dbReference type="ARBA" id="ARBA00023002"/>
    </source>
</evidence>
<comment type="caution">
    <text evidence="5">The sequence shown here is derived from an EMBL/GenBank/DDBJ whole genome shotgun (WGS) entry which is preliminary data.</text>
</comment>
<keyword evidence="2" id="KW-0560">Oxidoreductase</keyword>
<dbReference type="PANTHER" id="PTHR11516:SF60">
    <property type="entry name" value="PYRUVATE DEHYDROGENASE E1 COMPONENT SUBUNIT ALPHA"/>
    <property type="match status" value="1"/>
</dbReference>
<dbReference type="InterPro" id="IPR050642">
    <property type="entry name" value="PDH_E1_Alpha_Subunit"/>
</dbReference>
<evidence type="ECO:0000256" key="1">
    <source>
        <dbReference type="ARBA" id="ARBA00001964"/>
    </source>
</evidence>
<dbReference type="GO" id="GO:0004739">
    <property type="term" value="F:pyruvate dehydrogenase (acetyl-transferring) activity"/>
    <property type="evidence" value="ECO:0007669"/>
    <property type="project" value="TreeGrafter"/>
</dbReference>
<dbReference type="GO" id="GO:0006086">
    <property type="term" value="P:pyruvate decarboxylation to acetyl-CoA"/>
    <property type="evidence" value="ECO:0007669"/>
    <property type="project" value="TreeGrafter"/>
</dbReference>
<comment type="cofactor">
    <cofactor evidence="1">
        <name>thiamine diphosphate</name>
        <dbReference type="ChEBI" id="CHEBI:58937"/>
    </cofactor>
</comment>
<sequence>MTPAELMSFFHDMETMRRMEITADWIYKAKLIRGFFHVYDGQEAIAIGTEAAITTKDCIITAYRDHCPSLAAAEP</sequence>
<protein>
    <submittedName>
        <fullName evidence="5">Thiamin diphosphate-binding fold (THDP-binding) superfamily protein</fullName>
    </submittedName>
</protein>
<dbReference type="EMBL" id="BJWL01000013">
    <property type="protein sequence ID" value="GFZ00104.1"/>
    <property type="molecule type" value="Genomic_DNA"/>
</dbReference>
<organism evidence="5 6">
    <name type="scientific">Actinidia rufa</name>
    <dbReference type="NCBI Taxonomy" id="165716"/>
    <lineage>
        <taxon>Eukaryota</taxon>
        <taxon>Viridiplantae</taxon>
        <taxon>Streptophyta</taxon>
        <taxon>Embryophyta</taxon>
        <taxon>Tracheophyta</taxon>
        <taxon>Spermatophyta</taxon>
        <taxon>Magnoliopsida</taxon>
        <taxon>eudicotyledons</taxon>
        <taxon>Gunneridae</taxon>
        <taxon>Pentapetalae</taxon>
        <taxon>asterids</taxon>
        <taxon>Ericales</taxon>
        <taxon>Actinidiaceae</taxon>
        <taxon>Actinidia</taxon>
    </lineage>
</organism>
<dbReference type="SUPFAM" id="SSF52518">
    <property type="entry name" value="Thiamin diphosphate-binding fold (THDP-binding)"/>
    <property type="match status" value="1"/>
</dbReference>
<name>A0A7J0FNE1_9ERIC</name>
<dbReference type="InterPro" id="IPR001017">
    <property type="entry name" value="DH_E1"/>
</dbReference>
<keyword evidence="6" id="KW-1185">Reference proteome</keyword>
<keyword evidence="3" id="KW-0786">Thiamine pyrophosphate</keyword>
<dbReference type="InterPro" id="IPR029061">
    <property type="entry name" value="THDP-binding"/>
</dbReference>
<evidence type="ECO:0000256" key="3">
    <source>
        <dbReference type="ARBA" id="ARBA00023052"/>
    </source>
</evidence>
<dbReference type="PANTHER" id="PTHR11516">
    <property type="entry name" value="PYRUVATE DEHYDROGENASE E1 COMPONENT, ALPHA SUBUNIT BACTERIAL AND ORGANELLAR"/>
    <property type="match status" value="1"/>
</dbReference>
<evidence type="ECO:0000313" key="6">
    <source>
        <dbReference type="Proteomes" id="UP000585474"/>
    </source>
</evidence>
<dbReference type="OrthoDB" id="10256198at2759"/>
<accession>A0A7J0FNE1</accession>
<reference evidence="5 6" key="1">
    <citation type="submission" date="2019-07" db="EMBL/GenBank/DDBJ databases">
        <title>De Novo Assembly of kiwifruit Actinidia rufa.</title>
        <authorList>
            <person name="Sugita-Konishi S."/>
            <person name="Sato K."/>
            <person name="Mori E."/>
            <person name="Abe Y."/>
            <person name="Kisaki G."/>
            <person name="Hamano K."/>
            <person name="Suezawa K."/>
            <person name="Otani M."/>
            <person name="Fukuda T."/>
            <person name="Manabe T."/>
            <person name="Gomi K."/>
            <person name="Tabuchi M."/>
            <person name="Akimitsu K."/>
            <person name="Kataoka I."/>
        </authorList>
    </citation>
    <scope>NUCLEOTIDE SEQUENCE [LARGE SCALE GENOMIC DNA]</scope>
    <source>
        <strain evidence="6">cv. Fuchu</strain>
    </source>
</reference>
<gene>
    <name evidence="5" type="ORF">Acr_13g0015030</name>
</gene>
<dbReference type="AlphaFoldDB" id="A0A7J0FNE1"/>
<proteinExistence type="predicted"/>
<dbReference type="Pfam" id="PF00676">
    <property type="entry name" value="E1_dh"/>
    <property type="match status" value="1"/>
</dbReference>
<feature type="domain" description="Dehydrogenase E1 component" evidence="4">
    <location>
        <begin position="12"/>
        <end position="71"/>
    </location>
</feature>
<evidence type="ECO:0000259" key="4">
    <source>
        <dbReference type="Pfam" id="PF00676"/>
    </source>
</evidence>